<dbReference type="InterPro" id="IPR010998">
    <property type="entry name" value="Integrase_recombinase_N"/>
</dbReference>
<evidence type="ECO:0000313" key="5">
    <source>
        <dbReference type="EMBL" id="KXX76592.1"/>
    </source>
</evidence>
<dbReference type="InterPro" id="IPR038279">
    <property type="entry name" value="Ndc10_dom2_sf"/>
</dbReference>
<dbReference type="EMBL" id="LCTW02000203">
    <property type="protein sequence ID" value="KXX76592.1"/>
    <property type="molecule type" value="Genomic_DNA"/>
</dbReference>
<dbReference type="Pfam" id="PF12550">
    <property type="entry name" value="GCR1_C"/>
    <property type="match status" value="1"/>
</dbReference>
<dbReference type="InterPro" id="IPR022210">
    <property type="entry name" value="TF_GCR1-like"/>
</dbReference>
<keyword evidence="6" id="KW-1185">Reference proteome</keyword>
<feature type="domain" description="Transcription activator GCR1-like" evidence="3">
    <location>
        <begin position="634"/>
        <end position="706"/>
    </location>
</feature>
<proteinExistence type="predicted"/>
<dbReference type="OrthoDB" id="4916058at2759"/>
<dbReference type="InterPro" id="IPR052146">
    <property type="entry name" value="HOT1"/>
</dbReference>
<accession>A0A175VZ42</accession>
<dbReference type="PANTHER" id="PTHR37784:SF2">
    <property type="entry name" value="HIGH-OSMOLARITY-INDUCED TRANSCRIPTION PROTEIN 1"/>
    <property type="match status" value="1"/>
</dbReference>
<dbReference type="Gene3D" id="1.10.150.130">
    <property type="match status" value="1"/>
</dbReference>
<feature type="domain" description="Ndc10" evidence="4">
    <location>
        <begin position="139"/>
        <end position="502"/>
    </location>
</feature>
<dbReference type="GO" id="GO:0000978">
    <property type="term" value="F:RNA polymerase II cis-regulatory region sequence-specific DNA binding"/>
    <property type="evidence" value="ECO:0007669"/>
    <property type="project" value="TreeGrafter"/>
</dbReference>
<protein>
    <submittedName>
        <fullName evidence="5">High-osmolarity-induced transcription protein 1</fullName>
    </submittedName>
</protein>
<feature type="compositionally biased region" description="Polar residues" evidence="2">
    <location>
        <begin position="604"/>
        <end position="616"/>
    </location>
</feature>
<dbReference type="VEuPathDB" id="FungiDB:MMYC01_207325"/>
<dbReference type="Pfam" id="PF16787">
    <property type="entry name" value="NDC10_II"/>
    <property type="match status" value="1"/>
</dbReference>
<dbReference type="Proteomes" id="UP000078237">
    <property type="component" value="Unassembled WGS sequence"/>
</dbReference>
<dbReference type="AlphaFoldDB" id="A0A175VZ42"/>
<feature type="region of interest" description="Disordered" evidence="2">
    <location>
        <begin position="592"/>
        <end position="629"/>
    </location>
</feature>
<evidence type="ECO:0000256" key="1">
    <source>
        <dbReference type="ARBA" id="ARBA00023125"/>
    </source>
</evidence>
<dbReference type="Gene3D" id="1.10.443.20">
    <property type="entry name" value="Centromere DNA-binding protein complex CBF3 subunit, domain 2"/>
    <property type="match status" value="1"/>
</dbReference>
<gene>
    <name evidence="5" type="ORF">MMYC01_207325</name>
</gene>
<evidence type="ECO:0000259" key="3">
    <source>
        <dbReference type="Pfam" id="PF12550"/>
    </source>
</evidence>
<feature type="region of interest" description="Disordered" evidence="2">
    <location>
        <begin position="162"/>
        <end position="183"/>
    </location>
</feature>
<evidence type="ECO:0000256" key="2">
    <source>
        <dbReference type="SAM" id="MobiDB-lite"/>
    </source>
</evidence>
<dbReference type="STRING" id="100816.A0A175VZ42"/>
<dbReference type="GO" id="GO:0000981">
    <property type="term" value="F:DNA-binding transcription factor activity, RNA polymerase II-specific"/>
    <property type="evidence" value="ECO:0007669"/>
    <property type="project" value="TreeGrafter"/>
</dbReference>
<evidence type="ECO:0000259" key="4">
    <source>
        <dbReference type="Pfam" id="PF16787"/>
    </source>
</evidence>
<sequence>MAKDTTAASLVAALPSGVAGGPTNQPPGLVQDVVNNAELRANSQRILSFIQESRPKNTSSAYEPKQREFQDFCRHKQYRDGDTVTEDKLLLFLVEEVADRPLRAKSRKATSDTPRDATRLAWRSVRSYITAITDLYRTQKALGMNAHPSPRDDNVRDYLKSLQRRDTQRDTQRDKDNYADKGRDTLLDGYTEQEFERVCRELWARGVASPECHLRTLVDLLLGHYMLTRGGDRRAAEISDLFTFEFSGEEGPTRCIPLILTTRAGKQNQHGRLETAGALRNRKPLICMLGGLAFYLLYRWDLTDEPFPDFGRRAAWYDIRLIKGGSGRGSGGADRTAALSYNTQRDWVVKAFGYAGVVSQKKTHVGRSSGAKTAELKGASEDQIRRAGRWNQEQMIGCYLNSLPRKFMRIMAGHPPQMGCFEIRRAGITPPDSLLSMIWPGLDRWKGRFGPGPGQINDLAAAGLTNLLFYLREVILQDSALLIKQFPESPVWNHPVFQHEVYPAFAQQVSAFVQEEERPSQLAVLVQAMPVLADYLKSIDSRNEARVVELKAELSATEARITDAQSSQFQALVSTGLTFQVKASTTAVMSTAPAQPGSADEGSDYTSAQSSISSRPVSPPAAQAWEGEQEPPKYRMCRAVRTVEGLWREWTVGLRGQPAVAALDSRWGWRAGRQSEQQWYSLRLEVIKEIRRIAQTQRSSEEAAMYVVNMQQQRTGYSIDRFCKQLRATRKAQLAI</sequence>
<reference evidence="5 6" key="1">
    <citation type="journal article" date="2016" name="Genome Announc.">
        <title>Genome Sequence of Madurella mycetomatis mm55, Isolated from a Human Mycetoma Case in Sudan.</title>
        <authorList>
            <person name="Smit S."/>
            <person name="Derks M.F."/>
            <person name="Bervoets S."/>
            <person name="Fahal A."/>
            <person name="van Leeuwen W."/>
            <person name="van Belkum A."/>
            <person name="van de Sande W.W."/>
        </authorList>
    </citation>
    <scope>NUCLEOTIDE SEQUENCE [LARGE SCALE GENOMIC DNA]</scope>
    <source>
        <strain evidence="6">mm55</strain>
    </source>
</reference>
<organism evidence="5 6">
    <name type="scientific">Madurella mycetomatis</name>
    <dbReference type="NCBI Taxonomy" id="100816"/>
    <lineage>
        <taxon>Eukaryota</taxon>
        <taxon>Fungi</taxon>
        <taxon>Dikarya</taxon>
        <taxon>Ascomycota</taxon>
        <taxon>Pezizomycotina</taxon>
        <taxon>Sordariomycetes</taxon>
        <taxon>Sordariomycetidae</taxon>
        <taxon>Sordariales</taxon>
        <taxon>Sordariales incertae sedis</taxon>
        <taxon>Madurella</taxon>
    </lineage>
</organism>
<evidence type="ECO:0000313" key="6">
    <source>
        <dbReference type="Proteomes" id="UP000078237"/>
    </source>
</evidence>
<comment type="caution">
    <text evidence="5">The sequence shown here is derived from an EMBL/GenBank/DDBJ whole genome shotgun (WGS) entry which is preliminary data.</text>
</comment>
<name>A0A175VZ42_9PEZI</name>
<keyword evidence="1" id="KW-0238">DNA-binding</keyword>
<dbReference type="GO" id="GO:0060963">
    <property type="term" value="P:positive regulation of ribosomal protein gene transcription by RNA polymerase II"/>
    <property type="evidence" value="ECO:0007669"/>
    <property type="project" value="TreeGrafter"/>
</dbReference>
<dbReference type="InterPro" id="IPR031872">
    <property type="entry name" value="NDC10_II"/>
</dbReference>
<dbReference type="PANTHER" id="PTHR37784">
    <property type="entry name" value="PROTEIN MSN1"/>
    <property type="match status" value="1"/>
</dbReference>